<sequence length="200" mass="22576">MLSASILQARDCDPKAQSCPADKLRTFPTIAFIVLTCVITILTVCKYRATLSCLYHATCRILTRLFVHASPPDRHDTAERVPTYIITSNNRLEAARNLQRQRSNGSHGRVRVIELEDFSTIRIVSSESSRPRQLPRNIPRSPRVAVPTGAHRSLLHRSHESSDTLPRYNEVAPPGHGVYELDELPPAYGEVHPLRRYCTE</sequence>
<organism evidence="3 4">
    <name type="scientific">Periconia macrospinosa</name>
    <dbReference type="NCBI Taxonomy" id="97972"/>
    <lineage>
        <taxon>Eukaryota</taxon>
        <taxon>Fungi</taxon>
        <taxon>Dikarya</taxon>
        <taxon>Ascomycota</taxon>
        <taxon>Pezizomycotina</taxon>
        <taxon>Dothideomycetes</taxon>
        <taxon>Pleosporomycetidae</taxon>
        <taxon>Pleosporales</taxon>
        <taxon>Massarineae</taxon>
        <taxon>Periconiaceae</taxon>
        <taxon>Periconia</taxon>
    </lineage>
</organism>
<reference evidence="3 4" key="1">
    <citation type="journal article" date="2018" name="Sci. Rep.">
        <title>Comparative genomics provides insights into the lifestyle and reveals functional heterogeneity of dark septate endophytic fungi.</title>
        <authorList>
            <person name="Knapp D.G."/>
            <person name="Nemeth J.B."/>
            <person name="Barry K."/>
            <person name="Hainaut M."/>
            <person name="Henrissat B."/>
            <person name="Johnson J."/>
            <person name="Kuo A."/>
            <person name="Lim J.H.P."/>
            <person name="Lipzen A."/>
            <person name="Nolan M."/>
            <person name="Ohm R.A."/>
            <person name="Tamas L."/>
            <person name="Grigoriev I.V."/>
            <person name="Spatafora J.W."/>
            <person name="Nagy L.G."/>
            <person name="Kovacs G.M."/>
        </authorList>
    </citation>
    <scope>NUCLEOTIDE SEQUENCE [LARGE SCALE GENOMIC DNA]</scope>
    <source>
        <strain evidence="3 4">DSE2036</strain>
    </source>
</reference>
<keyword evidence="4" id="KW-1185">Reference proteome</keyword>
<gene>
    <name evidence="3" type="ORF">DM02DRAFT_623846</name>
</gene>
<evidence type="ECO:0000313" key="4">
    <source>
        <dbReference type="Proteomes" id="UP000244855"/>
    </source>
</evidence>
<evidence type="ECO:0000256" key="2">
    <source>
        <dbReference type="SAM" id="Phobius"/>
    </source>
</evidence>
<proteinExistence type="predicted"/>
<protein>
    <submittedName>
        <fullName evidence="3">Uncharacterized protein</fullName>
    </submittedName>
</protein>
<keyword evidence="2" id="KW-0472">Membrane</keyword>
<evidence type="ECO:0000256" key="1">
    <source>
        <dbReference type="SAM" id="MobiDB-lite"/>
    </source>
</evidence>
<feature type="region of interest" description="Disordered" evidence="1">
    <location>
        <begin position="126"/>
        <end position="150"/>
    </location>
</feature>
<dbReference type="EMBL" id="KZ805312">
    <property type="protein sequence ID" value="PVI05783.1"/>
    <property type="molecule type" value="Genomic_DNA"/>
</dbReference>
<evidence type="ECO:0000313" key="3">
    <source>
        <dbReference type="EMBL" id="PVI05783.1"/>
    </source>
</evidence>
<accession>A0A2V1E5D0</accession>
<dbReference type="Proteomes" id="UP000244855">
    <property type="component" value="Unassembled WGS sequence"/>
</dbReference>
<name>A0A2V1E5D0_9PLEO</name>
<keyword evidence="2" id="KW-0812">Transmembrane</keyword>
<keyword evidence="2" id="KW-1133">Transmembrane helix</keyword>
<feature type="transmembrane region" description="Helical" evidence="2">
    <location>
        <begin position="27"/>
        <end position="45"/>
    </location>
</feature>
<dbReference type="AlphaFoldDB" id="A0A2V1E5D0"/>